<gene>
    <name evidence="6" type="ORF">HNY73_021742</name>
</gene>
<reference evidence="6" key="1">
    <citation type="journal article" date="2020" name="bioRxiv">
        <title>Chromosome-level reference genome of the European wasp spider Argiope bruennichi: a resource for studies on range expansion and evolutionary adaptation.</title>
        <authorList>
            <person name="Sheffer M.M."/>
            <person name="Hoppe A."/>
            <person name="Krehenwinkel H."/>
            <person name="Uhl G."/>
            <person name="Kuss A.W."/>
            <person name="Jensen L."/>
            <person name="Jensen C."/>
            <person name="Gillespie R.G."/>
            <person name="Hoff K.J."/>
            <person name="Prost S."/>
        </authorList>
    </citation>
    <scope>NUCLEOTIDE SEQUENCE</scope>
</reference>
<evidence type="ECO:0000256" key="1">
    <source>
        <dbReference type="ARBA" id="ARBA00004141"/>
    </source>
</evidence>
<feature type="transmembrane region" description="Helical" evidence="5">
    <location>
        <begin position="169"/>
        <end position="189"/>
    </location>
</feature>
<reference evidence="6" key="2">
    <citation type="submission" date="2020-06" db="EMBL/GenBank/DDBJ databases">
        <authorList>
            <person name="Sheffer M."/>
        </authorList>
    </citation>
    <scope>NUCLEOTIDE SEQUENCE</scope>
</reference>
<keyword evidence="3 5" id="KW-1133">Transmembrane helix</keyword>
<dbReference type="GO" id="GO:0016020">
    <property type="term" value="C:membrane"/>
    <property type="evidence" value="ECO:0007669"/>
    <property type="project" value="UniProtKB-SubCell"/>
</dbReference>
<dbReference type="GO" id="GO:0020037">
    <property type="term" value="F:heme binding"/>
    <property type="evidence" value="ECO:0007669"/>
    <property type="project" value="TreeGrafter"/>
</dbReference>
<feature type="transmembrane region" description="Helical" evidence="5">
    <location>
        <begin position="131"/>
        <end position="157"/>
    </location>
</feature>
<accession>A0A8T0DZG8</accession>
<evidence type="ECO:0000256" key="2">
    <source>
        <dbReference type="ARBA" id="ARBA00022692"/>
    </source>
</evidence>
<evidence type="ECO:0000256" key="3">
    <source>
        <dbReference type="ARBA" id="ARBA00022989"/>
    </source>
</evidence>
<dbReference type="Gene3D" id="1.20.1250.20">
    <property type="entry name" value="MFS general substrate transporter like domains"/>
    <property type="match status" value="1"/>
</dbReference>
<dbReference type="InterPro" id="IPR011701">
    <property type="entry name" value="MFS"/>
</dbReference>
<evidence type="ECO:0000256" key="5">
    <source>
        <dbReference type="SAM" id="Phobius"/>
    </source>
</evidence>
<feature type="transmembrane region" description="Helical" evidence="5">
    <location>
        <begin position="80"/>
        <end position="101"/>
    </location>
</feature>
<dbReference type="SUPFAM" id="SSF103473">
    <property type="entry name" value="MFS general substrate transporter"/>
    <property type="match status" value="1"/>
</dbReference>
<dbReference type="InterPro" id="IPR049680">
    <property type="entry name" value="FLVCR1-2_SLC49-like"/>
</dbReference>
<keyword evidence="2 5" id="KW-0812">Transmembrane</keyword>
<comment type="subcellular location">
    <subcellularLocation>
        <location evidence="1">Membrane</location>
        <topology evidence="1">Multi-pass membrane protein</topology>
    </subcellularLocation>
</comment>
<dbReference type="AlphaFoldDB" id="A0A8T0DZG8"/>
<evidence type="ECO:0000313" key="6">
    <source>
        <dbReference type="EMBL" id="KAF8763566.1"/>
    </source>
</evidence>
<dbReference type="PANTHER" id="PTHR10924:SF4">
    <property type="entry name" value="GH15861P"/>
    <property type="match status" value="1"/>
</dbReference>
<dbReference type="GO" id="GO:0015232">
    <property type="term" value="F:heme transmembrane transporter activity"/>
    <property type="evidence" value="ECO:0007669"/>
    <property type="project" value="TreeGrafter"/>
</dbReference>
<organism evidence="6 7">
    <name type="scientific">Argiope bruennichi</name>
    <name type="common">Wasp spider</name>
    <name type="synonym">Aranea bruennichi</name>
    <dbReference type="NCBI Taxonomy" id="94029"/>
    <lineage>
        <taxon>Eukaryota</taxon>
        <taxon>Metazoa</taxon>
        <taxon>Ecdysozoa</taxon>
        <taxon>Arthropoda</taxon>
        <taxon>Chelicerata</taxon>
        <taxon>Arachnida</taxon>
        <taxon>Araneae</taxon>
        <taxon>Araneomorphae</taxon>
        <taxon>Entelegynae</taxon>
        <taxon>Araneoidea</taxon>
        <taxon>Araneidae</taxon>
        <taxon>Argiope</taxon>
    </lineage>
</organism>
<keyword evidence="7" id="KW-1185">Reference proteome</keyword>
<comment type="caution">
    <text evidence="6">The sequence shown here is derived from an EMBL/GenBank/DDBJ whole genome shotgun (WGS) entry which is preliminary data.</text>
</comment>
<protein>
    <submittedName>
        <fullName evidence="6">Feline leukemia virus subgroup C like protein</fullName>
    </submittedName>
</protein>
<dbReference type="InterPro" id="IPR036259">
    <property type="entry name" value="MFS_trans_sf"/>
</dbReference>
<feature type="transmembrane region" description="Helical" evidence="5">
    <location>
        <begin position="209"/>
        <end position="228"/>
    </location>
</feature>
<proteinExistence type="predicted"/>
<feature type="transmembrane region" description="Helical" evidence="5">
    <location>
        <begin position="40"/>
        <end position="60"/>
    </location>
</feature>
<dbReference type="PANTHER" id="PTHR10924">
    <property type="entry name" value="MAJOR FACILITATOR SUPERFAMILY PROTEIN-RELATED"/>
    <property type="match status" value="1"/>
</dbReference>
<name>A0A8T0DZG8_ARGBR</name>
<dbReference type="EMBL" id="JABXBU010002231">
    <property type="protein sequence ID" value="KAF8763566.1"/>
    <property type="molecule type" value="Genomic_DNA"/>
</dbReference>
<feature type="transmembrane region" description="Helical" evidence="5">
    <location>
        <begin position="108"/>
        <end position="125"/>
    </location>
</feature>
<evidence type="ECO:0000256" key="4">
    <source>
        <dbReference type="ARBA" id="ARBA00023136"/>
    </source>
</evidence>
<keyword evidence="4 5" id="KW-0472">Membrane</keyword>
<sequence length="273" mass="30464">MPNPSLIASTDSQRSAERRPISPIFSSTKIVTVRVYKRRLWMLFVFSFLSLLCGMLFSLYPSVANVTICYYNVSENSVNWTSLLHMVIYIVFVFPVTWLINYAGLRKAVLLAAVINTLSCAIQFATLRPDAFAYVMVSMFFASISNTIVLGLPPFVASTWFPRQELSRACAVGVSGNMLGIAVGFVYSPLLMSDDCSNIPLITDGKRNIAYSLTGINVFVLLLLLISFQNAPEYPPSTAEAHRLGTVQEPYKSVILRLICNWDFFLISMVYGK</sequence>
<dbReference type="Pfam" id="PF07690">
    <property type="entry name" value="MFS_1"/>
    <property type="match status" value="1"/>
</dbReference>
<evidence type="ECO:0000313" key="7">
    <source>
        <dbReference type="Proteomes" id="UP000807504"/>
    </source>
</evidence>
<dbReference type="Proteomes" id="UP000807504">
    <property type="component" value="Unassembled WGS sequence"/>
</dbReference>
<dbReference type="GO" id="GO:0097037">
    <property type="term" value="P:heme export"/>
    <property type="evidence" value="ECO:0007669"/>
    <property type="project" value="TreeGrafter"/>
</dbReference>